<protein>
    <submittedName>
        <fullName evidence="2">5'-exonuclease</fullName>
    </submittedName>
</protein>
<evidence type="ECO:0000313" key="3">
    <source>
        <dbReference type="Proteomes" id="UP000002905"/>
    </source>
</evidence>
<dbReference type="RefSeq" id="YP_007236334.2">
    <property type="nucleotide sequence ID" value="NC_019911.2"/>
</dbReference>
<sequence>MALPERLQGRMADVAPQFHRNDTYTTLAVDADSLIYKVAATTKGLETAKRKLVSAALTLHFLADADTSRLHLTPAHCKKAGRFNVIAEKPYQGNRDPGLDKDGNPKPSTKPELVEPLRYVVGRRQLELPPELEIVFNDVYEADDSVVMECEADPNVIFYSEDKDLDCLRNRKLCQHEMRVLPAIQGLGYLHLKELSRSKKVVGRGPVFFWAQMLMGDTADNIKGIRKANGKLCGSTKTFQLLLPFLTDMNDCLVPNSFSPTYTEQDLARYVLSLYKIEGQNPWPEAWLLWLYRTEKYSFYAHMQHLGLLDDSELGVWLKQQAKLNWFIKDKE</sequence>
<proteinExistence type="predicted"/>
<keyword evidence="3" id="KW-1185">Reference proteome</keyword>
<keyword evidence="2" id="KW-0269">Exonuclease</keyword>
<keyword evidence="2" id="KW-0378">Hydrolase</keyword>
<name>I7LEU0_9CAUD</name>
<evidence type="ECO:0000313" key="2">
    <source>
        <dbReference type="EMBL" id="CCI88867.2"/>
    </source>
</evidence>
<organism evidence="2 3">
    <name type="scientific">Yersinia phage phi80-18</name>
    <dbReference type="NCBI Taxonomy" id="1206559"/>
    <lineage>
        <taxon>Viruses</taxon>
        <taxon>Duplodnaviria</taxon>
        <taxon>Heunggongvirae</taxon>
        <taxon>Uroviricota</taxon>
        <taxon>Caudoviricetes</taxon>
        <taxon>Autographivirales</taxon>
        <taxon>Autonotataviridae</taxon>
        <taxon>Melnykvirinae</taxon>
        <taxon>Pokrovskaiavirus</taxon>
        <taxon>Pokrovskaiavirus pv8018</taxon>
    </lineage>
</organism>
<feature type="region of interest" description="Disordered" evidence="1">
    <location>
        <begin position="90"/>
        <end position="111"/>
    </location>
</feature>
<dbReference type="KEGG" id="vg:14295984"/>
<dbReference type="SUPFAM" id="SSF88723">
    <property type="entry name" value="PIN domain-like"/>
    <property type="match status" value="1"/>
</dbReference>
<gene>
    <name evidence="2" type="primary">g31</name>
    <name evidence="2" type="ORF">BN109_028</name>
</gene>
<evidence type="ECO:0000256" key="1">
    <source>
        <dbReference type="SAM" id="MobiDB-lite"/>
    </source>
</evidence>
<dbReference type="RefSeq" id="YP_007236331.2">
    <property type="nucleotide sequence ID" value="NC_019911.2"/>
</dbReference>
<dbReference type="GO" id="GO:0004527">
    <property type="term" value="F:exonuclease activity"/>
    <property type="evidence" value="ECO:0007669"/>
    <property type="project" value="UniProtKB-KW"/>
</dbReference>
<dbReference type="InterPro" id="IPR029060">
    <property type="entry name" value="PIN-like_dom_sf"/>
</dbReference>
<dbReference type="OrthoDB" id="6588at10239"/>
<dbReference type="KEGG" id="vg:14295981"/>
<reference evidence="2 3" key="1">
    <citation type="submission" date="2012-06" db="EMBL/GenBank/DDBJ databases">
        <title>Genomic characterization of five bacteriophages specific for Yersinia species.</title>
        <authorList>
            <person name="Skurnik M."/>
            <person name="Nawaz A."/>
            <person name="Happonen L."/>
            <person name="Butcher S."/>
            <person name="Mattinen L."/>
        </authorList>
    </citation>
    <scope>NUCLEOTIDE SEQUENCE [LARGE SCALE GENOMIC DNA]</scope>
</reference>
<accession>I7LEU0</accession>
<dbReference type="Proteomes" id="UP000002905">
    <property type="component" value="Segment"/>
</dbReference>
<dbReference type="GeneID" id="14295984"/>
<dbReference type="EMBL" id="HE956710">
    <property type="protein sequence ID" value="CCI88867.2"/>
    <property type="molecule type" value="Genomic_DNA"/>
</dbReference>
<keyword evidence="2" id="KW-0540">Nuclease</keyword>